<feature type="transmembrane region" description="Helical" evidence="1">
    <location>
        <begin position="174"/>
        <end position="200"/>
    </location>
</feature>
<proteinExistence type="predicted"/>
<sequence>MSKKTPIPLMPWAASHQWEVKWLNLAIISIAMASMGIGEGLLVLAQFGNAPWTVLSQGIALQAGISLGVSIALISVVVLLLWVPFKLRFGLGTILNILIIAFFADLTTRVLSSPEAIFTRISFMLLGIFIFGVGTAFYLSCKLGAGPRDGLMVGICQKYGWNVGKVRTAIEVSVCGFGIFLGGTFGVSTLLFAISVGWIIQGTYILLEKRFTVSVSGQI</sequence>
<dbReference type="InterPro" id="IPR038750">
    <property type="entry name" value="YczE/YyaS-like"/>
</dbReference>
<keyword evidence="1" id="KW-1133">Transmembrane helix</keyword>
<reference evidence="3" key="1">
    <citation type="submission" date="2018-05" db="EMBL/GenBank/DDBJ databases">
        <title>Complete genome sequence of Actinobacillus porcitonsillarum reference strain 9953L55 (CCUG 46996).</title>
        <authorList>
            <person name="Dona V."/>
            <person name="Perreten V."/>
        </authorList>
    </citation>
    <scope>NUCLEOTIDE SEQUENCE [LARGE SCALE GENOMIC DNA]</scope>
    <source>
        <strain evidence="3">9953L55</strain>
    </source>
</reference>
<accession>A0A2U8FJA8</accession>
<evidence type="ECO:0000313" key="2">
    <source>
        <dbReference type="EMBL" id="AWI51043.1"/>
    </source>
</evidence>
<dbReference type="EMBL" id="CP029206">
    <property type="protein sequence ID" value="AWI51043.1"/>
    <property type="molecule type" value="Genomic_DNA"/>
</dbReference>
<dbReference type="PANTHER" id="PTHR40078:SF1">
    <property type="entry name" value="INTEGRAL MEMBRANE PROTEIN"/>
    <property type="match status" value="1"/>
</dbReference>
<name>A0A2U8FJA8_9PAST</name>
<evidence type="ECO:0000313" key="3">
    <source>
        <dbReference type="Proteomes" id="UP000244920"/>
    </source>
</evidence>
<keyword evidence="3" id="KW-1185">Reference proteome</keyword>
<keyword evidence="1" id="KW-0812">Transmembrane</keyword>
<evidence type="ECO:0008006" key="4">
    <source>
        <dbReference type="Google" id="ProtNLM"/>
    </source>
</evidence>
<feature type="transmembrane region" description="Helical" evidence="1">
    <location>
        <begin position="117"/>
        <end position="139"/>
    </location>
</feature>
<evidence type="ECO:0000256" key="1">
    <source>
        <dbReference type="SAM" id="Phobius"/>
    </source>
</evidence>
<feature type="transmembrane region" description="Helical" evidence="1">
    <location>
        <begin position="89"/>
        <end position="111"/>
    </location>
</feature>
<dbReference type="Pfam" id="PF19700">
    <property type="entry name" value="DUF6198"/>
    <property type="match status" value="1"/>
</dbReference>
<feature type="transmembrane region" description="Helical" evidence="1">
    <location>
        <begin position="21"/>
        <end position="47"/>
    </location>
</feature>
<dbReference type="PANTHER" id="PTHR40078">
    <property type="entry name" value="INTEGRAL MEMBRANE PROTEIN-RELATED"/>
    <property type="match status" value="1"/>
</dbReference>
<feature type="transmembrane region" description="Helical" evidence="1">
    <location>
        <begin position="59"/>
        <end position="82"/>
    </location>
</feature>
<keyword evidence="1" id="KW-0472">Membrane</keyword>
<dbReference type="AlphaFoldDB" id="A0A2U8FJA8"/>
<organism evidence="2 3">
    <name type="scientific">Actinobacillus porcitonsillarum</name>
    <dbReference type="NCBI Taxonomy" id="189834"/>
    <lineage>
        <taxon>Bacteria</taxon>
        <taxon>Pseudomonadati</taxon>
        <taxon>Pseudomonadota</taxon>
        <taxon>Gammaproteobacteria</taxon>
        <taxon>Pasteurellales</taxon>
        <taxon>Pasteurellaceae</taxon>
        <taxon>Actinobacillus</taxon>
    </lineage>
</organism>
<dbReference type="RefSeq" id="WP_005820289.1">
    <property type="nucleotide sequence ID" value="NZ_CP029206.1"/>
</dbReference>
<dbReference type="Proteomes" id="UP000244920">
    <property type="component" value="Chromosome"/>
</dbReference>
<gene>
    <name evidence="2" type="ORF">DDU33_05925</name>
</gene>
<dbReference type="KEGG" id="apor:DDU33_05925"/>
<protein>
    <recommendedName>
        <fullName evidence="4">YitT family protein</fullName>
    </recommendedName>
</protein>